<reference evidence="6" key="1">
    <citation type="submission" date="2020-05" db="EMBL/GenBank/DDBJ databases">
        <authorList>
            <person name="Chiriac C."/>
            <person name="Salcher M."/>
            <person name="Ghai R."/>
            <person name="Kavagutti S V."/>
        </authorList>
    </citation>
    <scope>NUCLEOTIDE SEQUENCE</scope>
</reference>
<evidence type="ECO:0000256" key="1">
    <source>
        <dbReference type="ARBA" id="ARBA00004141"/>
    </source>
</evidence>
<keyword evidence="3 5" id="KW-1133">Transmembrane helix</keyword>
<dbReference type="Pfam" id="PF02361">
    <property type="entry name" value="CbiQ"/>
    <property type="match status" value="1"/>
</dbReference>
<comment type="subcellular location">
    <subcellularLocation>
        <location evidence="1">Membrane</location>
        <topology evidence="1">Multi-pass membrane protein</topology>
    </subcellularLocation>
</comment>
<name>A0A6J5Z2X1_9ZZZZ</name>
<organism evidence="6">
    <name type="scientific">freshwater metagenome</name>
    <dbReference type="NCBI Taxonomy" id="449393"/>
    <lineage>
        <taxon>unclassified sequences</taxon>
        <taxon>metagenomes</taxon>
        <taxon>ecological metagenomes</taxon>
    </lineage>
</organism>
<keyword evidence="2 5" id="KW-0812">Transmembrane</keyword>
<evidence type="ECO:0000256" key="3">
    <source>
        <dbReference type="ARBA" id="ARBA00022989"/>
    </source>
</evidence>
<feature type="transmembrane region" description="Helical" evidence="5">
    <location>
        <begin position="54"/>
        <end position="79"/>
    </location>
</feature>
<feature type="transmembrane region" description="Helical" evidence="5">
    <location>
        <begin position="145"/>
        <end position="168"/>
    </location>
</feature>
<sequence length="247" mass="27061">MKAPLHPLTLWIWALLLAIGVITLNSSWVALFVVGVAVAVYLIRLDGAPWNATFWWSIRIALAIVFVRLIVGVVIGVPIPGTTLFSIPRISLPQWMPGIRIGGDVTLERLSSSAHEGLIIATMIVLFGAATALTSPHKLLRVLPIFVYEIGVTLVIATSVFPQLAQSLHRIRNAQKMRGIEKISIRTIALPLLEQSLSRSLLLAESMESRGFGVHGKRSRYKPSPWNFRDSMVVLASLSLCIVMVAA</sequence>
<dbReference type="PANTHER" id="PTHR33514:SF15">
    <property type="entry name" value="COBALT TRANSPORT PROTEIN"/>
    <property type="match status" value="1"/>
</dbReference>
<evidence type="ECO:0000256" key="2">
    <source>
        <dbReference type="ARBA" id="ARBA00022692"/>
    </source>
</evidence>
<dbReference type="CDD" id="cd16914">
    <property type="entry name" value="EcfT"/>
    <property type="match status" value="1"/>
</dbReference>
<keyword evidence="4 5" id="KW-0472">Membrane</keyword>
<feature type="transmembrane region" description="Helical" evidence="5">
    <location>
        <begin position="117"/>
        <end position="133"/>
    </location>
</feature>
<evidence type="ECO:0000256" key="4">
    <source>
        <dbReference type="ARBA" id="ARBA00023136"/>
    </source>
</evidence>
<dbReference type="PANTHER" id="PTHR33514">
    <property type="entry name" value="PROTEIN ABCI12, CHLOROPLASTIC"/>
    <property type="match status" value="1"/>
</dbReference>
<evidence type="ECO:0000313" key="6">
    <source>
        <dbReference type="EMBL" id="CAB4335886.1"/>
    </source>
</evidence>
<dbReference type="AlphaFoldDB" id="A0A6J5Z2X1"/>
<feature type="transmembrane region" description="Helical" evidence="5">
    <location>
        <begin position="12"/>
        <end position="42"/>
    </location>
</feature>
<dbReference type="GO" id="GO:0005886">
    <property type="term" value="C:plasma membrane"/>
    <property type="evidence" value="ECO:0007669"/>
    <property type="project" value="UniProtKB-ARBA"/>
</dbReference>
<protein>
    <submittedName>
        <fullName evidence="6">Unannotated protein</fullName>
    </submittedName>
</protein>
<dbReference type="InterPro" id="IPR003339">
    <property type="entry name" value="ABC/ECF_trnsptr_transmembrane"/>
</dbReference>
<dbReference type="EMBL" id="CAESAB010000015">
    <property type="protein sequence ID" value="CAB4335886.1"/>
    <property type="molecule type" value="Genomic_DNA"/>
</dbReference>
<accession>A0A6J5Z2X1</accession>
<evidence type="ECO:0000256" key="5">
    <source>
        <dbReference type="SAM" id="Phobius"/>
    </source>
</evidence>
<proteinExistence type="predicted"/>
<gene>
    <name evidence="6" type="ORF">UFOPK3820_00567</name>
</gene>